<dbReference type="InterPro" id="IPR036388">
    <property type="entry name" value="WH-like_DNA-bd_sf"/>
</dbReference>
<sequence>MHQASLDDYLYFVTLVESGSFTKAAAELGMPKSKLSRHIAQLEQQLGSQLLVRSTRRQALTEAGQVLYRLCKPHTEELSKVEEELGALISQPKGKLNLLLPLEFFNQVMSALLAEFAVLYPQISIFCHQYSGAMPQTDLKYDLIFALHEDELPASDWVARTLLSFPQSIYASGDYDASHLSAPEDLQNEMAILAAANQPWLFRGRDTTQSVPVHGRIVLASPEMQLGAAMRNLGLAKLPDYVVQLAGEKQSLQRISLSKQPVAQQLTVMYQSRSIPAKTRAFLDYFQSKIGCLS</sequence>
<dbReference type="PRINTS" id="PR00039">
    <property type="entry name" value="HTHLYSR"/>
</dbReference>
<dbReference type="InterPro" id="IPR000847">
    <property type="entry name" value="LysR_HTH_N"/>
</dbReference>
<proteinExistence type="inferred from homology"/>
<evidence type="ECO:0000259" key="5">
    <source>
        <dbReference type="PROSITE" id="PS50931"/>
    </source>
</evidence>
<reference evidence="6 7" key="1">
    <citation type="journal article" date="2015" name="Genome Announc.">
        <title>Draft Genome Sequences of Marine Isolates of Thalassomonas viridans and Thalassomonas actiniarum.</title>
        <authorList>
            <person name="Olonade I."/>
            <person name="van Zyl L.J."/>
            <person name="Trindade M."/>
        </authorList>
    </citation>
    <scope>NUCLEOTIDE SEQUENCE [LARGE SCALE GENOMIC DNA]</scope>
    <source>
        <strain evidence="6 7">A5K-106</strain>
    </source>
</reference>
<dbReference type="FunFam" id="1.10.10.10:FF:000001">
    <property type="entry name" value="LysR family transcriptional regulator"/>
    <property type="match status" value="1"/>
</dbReference>
<evidence type="ECO:0000313" key="7">
    <source>
        <dbReference type="Proteomes" id="UP000032568"/>
    </source>
</evidence>
<dbReference type="InterPro" id="IPR058163">
    <property type="entry name" value="LysR-type_TF_proteobact-type"/>
</dbReference>
<dbReference type="Pfam" id="PF03466">
    <property type="entry name" value="LysR_substrate"/>
    <property type="match status" value="1"/>
</dbReference>
<dbReference type="InterPro" id="IPR005119">
    <property type="entry name" value="LysR_subst-bd"/>
</dbReference>
<keyword evidence="3" id="KW-0238">DNA-binding</keyword>
<reference evidence="6 7" key="2">
    <citation type="journal article" date="2022" name="Mar. Drugs">
        <title>Bioassay-Guided Fractionation Leads to the Detection of Cholic Acid Generated by the Rare Thalassomonas sp.</title>
        <authorList>
            <person name="Pheiffer F."/>
            <person name="Schneider Y.K."/>
            <person name="Hansen E.H."/>
            <person name="Andersen J.H."/>
            <person name="Isaksson J."/>
            <person name="Busche T."/>
            <person name="R C."/>
            <person name="Kalinowski J."/>
            <person name="Zyl L.V."/>
            <person name="Trindade M."/>
        </authorList>
    </citation>
    <scope>NUCLEOTIDE SEQUENCE [LARGE SCALE GENOMIC DNA]</scope>
    <source>
        <strain evidence="6 7">A5K-106</strain>
    </source>
</reference>
<dbReference type="Pfam" id="PF00126">
    <property type="entry name" value="HTH_1"/>
    <property type="match status" value="1"/>
</dbReference>
<dbReference type="Proteomes" id="UP000032568">
    <property type="component" value="Chromosome"/>
</dbReference>
<dbReference type="PANTHER" id="PTHR30537">
    <property type="entry name" value="HTH-TYPE TRANSCRIPTIONAL REGULATOR"/>
    <property type="match status" value="1"/>
</dbReference>
<evidence type="ECO:0000256" key="4">
    <source>
        <dbReference type="ARBA" id="ARBA00023163"/>
    </source>
</evidence>
<keyword evidence="4" id="KW-0804">Transcription</keyword>
<name>A0AAF0C418_9GAMM</name>
<dbReference type="SUPFAM" id="SSF53850">
    <property type="entry name" value="Periplasmic binding protein-like II"/>
    <property type="match status" value="1"/>
</dbReference>
<protein>
    <submittedName>
        <fullName evidence="6">LysR family transcriptional regulator</fullName>
    </submittedName>
</protein>
<feature type="domain" description="HTH lysR-type" evidence="5">
    <location>
        <begin position="11"/>
        <end position="61"/>
    </location>
</feature>
<keyword evidence="7" id="KW-1185">Reference proteome</keyword>
<dbReference type="SUPFAM" id="SSF46785">
    <property type="entry name" value="Winged helix' DNA-binding domain"/>
    <property type="match status" value="1"/>
</dbReference>
<evidence type="ECO:0000256" key="2">
    <source>
        <dbReference type="ARBA" id="ARBA00023015"/>
    </source>
</evidence>
<accession>A0AAF0C418</accession>
<evidence type="ECO:0000313" key="6">
    <source>
        <dbReference type="EMBL" id="WDE00148.1"/>
    </source>
</evidence>
<dbReference type="AlphaFoldDB" id="A0AAF0C418"/>
<dbReference type="Gene3D" id="1.10.10.10">
    <property type="entry name" value="Winged helix-like DNA-binding domain superfamily/Winged helix DNA-binding domain"/>
    <property type="match status" value="1"/>
</dbReference>
<dbReference type="PROSITE" id="PS50931">
    <property type="entry name" value="HTH_LYSR"/>
    <property type="match status" value="1"/>
</dbReference>
<organism evidence="6 7">
    <name type="scientific">Thalassomonas actiniarum</name>
    <dbReference type="NCBI Taxonomy" id="485447"/>
    <lineage>
        <taxon>Bacteria</taxon>
        <taxon>Pseudomonadati</taxon>
        <taxon>Pseudomonadota</taxon>
        <taxon>Gammaproteobacteria</taxon>
        <taxon>Alteromonadales</taxon>
        <taxon>Colwelliaceae</taxon>
        <taxon>Thalassomonas</taxon>
    </lineage>
</organism>
<keyword evidence="2" id="KW-0805">Transcription regulation</keyword>
<evidence type="ECO:0000256" key="3">
    <source>
        <dbReference type="ARBA" id="ARBA00023125"/>
    </source>
</evidence>
<dbReference type="InterPro" id="IPR036390">
    <property type="entry name" value="WH_DNA-bd_sf"/>
</dbReference>
<evidence type="ECO:0000256" key="1">
    <source>
        <dbReference type="ARBA" id="ARBA00009437"/>
    </source>
</evidence>
<dbReference type="GO" id="GO:0003700">
    <property type="term" value="F:DNA-binding transcription factor activity"/>
    <property type="evidence" value="ECO:0007669"/>
    <property type="project" value="InterPro"/>
</dbReference>
<dbReference type="PANTHER" id="PTHR30537:SF5">
    <property type="entry name" value="HTH-TYPE TRANSCRIPTIONAL ACTIVATOR TTDR-RELATED"/>
    <property type="match status" value="1"/>
</dbReference>
<dbReference type="GO" id="GO:0043565">
    <property type="term" value="F:sequence-specific DNA binding"/>
    <property type="evidence" value="ECO:0007669"/>
    <property type="project" value="TreeGrafter"/>
</dbReference>
<dbReference type="Gene3D" id="3.40.190.290">
    <property type="match status" value="1"/>
</dbReference>
<dbReference type="GO" id="GO:0006351">
    <property type="term" value="P:DNA-templated transcription"/>
    <property type="evidence" value="ECO:0007669"/>
    <property type="project" value="TreeGrafter"/>
</dbReference>
<dbReference type="RefSeq" id="WP_044835866.1">
    <property type="nucleotide sequence ID" value="NZ_CP059735.1"/>
</dbReference>
<gene>
    <name evidence="6" type="ORF">SG35_005705</name>
</gene>
<dbReference type="EMBL" id="CP059735">
    <property type="protein sequence ID" value="WDE00148.1"/>
    <property type="molecule type" value="Genomic_DNA"/>
</dbReference>
<dbReference type="KEGG" id="tact:SG35_005705"/>
<comment type="similarity">
    <text evidence="1">Belongs to the LysR transcriptional regulatory family.</text>
</comment>